<evidence type="ECO:0000256" key="1">
    <source>
        <dbReference type="SAM" id="MobiDB-lite"/>
    </source>
</evidence>
<proteinExistence type="predicted"/>
<reference evidence="2" key="1">
    <citation type="submission" date="2020-08" db="EMBL/GenBank/DDBJ databases">
        <title>Multicomponent nature underlies the extraordinary mechanical properties of spider dragline silk.</title>
        <authorList>
            <person name="Kono N."/>
            <person name="Nakamura H."/>
            <person name="Mori M."/>
            <person name="Yoshida Y."/>
            <person name="Ohtoshi R."/>
            <person name="Malay A.D."/>
            <person name="Moran D.A.P."/>
            <person name="Tomita M."/>
            <person name="Numata K."/>
            <person name="Arakawa K."/>
        </authorList>
    </citation>
    <scope>NUCLEOTIDE SEQUENCE</scope>
</reference>
<dbReference type="AlphaFoldDB" id="A0A8X6R196"/>
<evidence type="ECO:0000313" key="3">
    <source>
        <dbReference type="Proteomes" id="UP000887013"/>
    </source>
</evidence>
<organism evidence="2 3">
    <name type="scientific">Nephila pilipes</name>
    <name type="common">Giant wood spider</name>
    <name type="synonym">Nephila maculata</name>
    <dbReference type="NCBI Taxonomy" id="299642"/>
    <lineage>
        <taxon>Eukaryota</taxon>
        <taxon>Metazoa</taxon>
        <taxon>Ecdysozoa</taxon>
        <taxon>Arthropoda</taxon>
        <taxon>Chelicerata</taxon>
        <taxon>Arachnida</taxon>
        <taxon>Araneae</taxon>
        <taxon>Araneomorphae</taxon>
        <taxon>Entelegynae</taxon>
        <taxon>Araneoidea</taxon>
        <taxon>Nephilidae</taxon>
        <taxon>Nephila</taxon>
    </lineage>
</organism>
<dbReference type="EMBL" id="BMAW01086638">
    <property type="protein sequence ID" value="GFU48136.1"/>
    <property type="molecule type" value="Genomic_DNA"/>
</dbReference>
<keyword evidence="3" id="KW-1185">Reference proteome</keyword>
<sequence>MAITYSKRRMAVVKKVHRKPTTLLQVPLKKPPSSAEHNIKNLNRGGKPNKSFSMAKEGDTDIQLQLKFLLQENRSAGFISSSTTCSPQAPATA</sequence>
<name>A0A8X6R196_NEPPI</name>
<dbReference type="Proteomes" id="UP000887013">
    <property type="component" value="Unassembled WGS sequence"/>
</dbReference>
<accession>A0A8X6R196</accession>
<protein>
    <submittedName>
        <fullName evidence="2">Uncharacterized protein</fullName>
    </submittedName>
</protein>
<comment type="caution">
    <text evidence="2">The sequence shown here is derived from an EMBL/GenBank/DDBJ whole genome shotgun (WGS) entry which is preliminary data.</text>
</comment>
<feature type="region of interest" description="Disordered" evidence="1">
    <location>
        <begin position="27"/>
        <end position="54"/>
    </location>
</feature>
<evidence type="ECO:0000313" key="2">
    <source>
        <dbReference type="EMBL" id="GFU48136.1"/>
    </source>
</evidence>
<gene>
    <name evidence="2" type="ORF">NPIL_123701</name>
</gene>